<accession>A0ABS2NFF2</accession>
<reference evidence="1 2" key="1">
    <citation type="submission" date="2021-01" db="EMBL/GenBank/DDBJ databases">
        <title>Genomic Encyclopedia of Type Strains, Phase IV (KMG-IV): sequencing the most valuable type-strain genomes for metagenomic binning, comparative biology and taxonomic classification.</title>
        <authorList>
            <person name="Goeker M."/>
        </authorList>
    </citation>
    <scope>NUCLEOTIDE SEQUENCE [LARGE SCALE GENOMIC DNA]</scope>
    <source>
        <strain evidence="1 2">DSM 24834</strain>
    </source>
</reference>
<gene>
    <name evidence="1" type="ORF">JOC86_003143</name>
</gene>
<sequence>MDNSKRSLKWIGFSRNNSNKDKRKHFFFGLSQFSRSVKFKVSFLPLINPLNKFFVRQIILTKNRNNYLEE</sequence>
<evidence type="ECO:0000313" key="1">
    <source>
        <dbReference type="EMBL" id="MBM7586591.1"/>
    </source>
</evidence>
<keyword evidence="2" id="KW-1185">Reference proteome</keyword>
<comment type="caution">
    <text evidence="1">The sequence shown here is derived from an EMBL/GenBank/DDBJ whole genome shotgun (WGS) entry which is preliminary data.</text>
</comment>
<proteinExistence type="predicted"/>
<dbReference type="Proteomes" id="UP001646157">
    <property type="component" value="Unassembled WGS sequence"/>
</dbReference>
<protein>
    <submittedName>
        <fullName evidence="1">Uncharacterized protein</fullName>
    </submittedName>
</protein>
<name>A0ABS2NFF2_9BACI</name>
<dbReference type="EMBL" id="JAFBDZ010000003">
    <property type="protein sequence ID" value="MBM7586591.1"/>
    <property type="molecule type" value="Genomic_DNA"/>
</dbReference>
<evidence type="ECO:0000313" key="2">
    <source>
        <dbReference type="Proteomes" id="UP001646157"/>
    </source>
</evidence>
<organism evidence="1 2">
    <name type="scientific">Rossellomorea pakistanensis</name>
    <dbReference type="NCBI Taxonomy" id="992288"/>
    <lineage>
        <taxon>Bacteria</taxon>
        <taxon>Bacillati</taxon>
        <taxon>Bacillota</taxon>
        <taxon>Bacilli</taxon>
        <taxon>Bacillales</taxon>
        <taxon>Bacillaceae</taxon>
        <taxon>Rossellomorea</taxon>
    </lineage>
</organism>